<dbReference type="InterPro" id="IPR043502">
    <property type="entry name" value="DNA/RNA_pol_sf"/>
</dbReference>
<dbReference type="CDD" id="cd01650">
    <property type="entry name" value="RT_nLTR_like"/>
    <property type="match status" value="1"/>
</dbReference>
<dbReference type="AlphaFoldDB" id="A0A6S7J838"/>
<accession>A0A6S7J838</accession>
<dbReference type="Gene3D" id="3.60.10.10">
    <property type="entry name" value="Endonuclease/exonuclease/phosphatase"/>
    <property type="match status" value="1"/>
</dbReference>
<dbReference type="Pfam" id="PF00078">
    <property type="entry name" value="RVT_1"/>
    <property type="match status" value="1"/>
</dbReference>
<dbReference type="EMBL" id="CACRXK020014086">
    <property type="protein sequence ID" value="CAB4026231.1"/>
    <property type="molecule type" value="Genomic_DNA"/>
</dbReference>
<evidence type="ECO:0000313" key="2">
    <source>
        <dbReference type="Proteomes" id="UP001152795"/>
    </source>
</evidence>
<comment type="caution">
    <text evidence="1">The sequence shown here is derived from an EMBL/GenBank/DDBJ whole genome shotgun (WGS) entry which is preliminary data.</text>
</comment>
<dbReference type="SUPFAM" id="SSF56219">
    <property type="entry name" value="DNase I-like"/>
    <property type="match status" value="1"/>
</dbReference>
<dbReference type="OrthoDB" id="5953030at2759"/>
<organism evidence="1 2">
    <name type="scientific">Paramuricea clavata</name>
    <name type="common">Red gorgonian</name>
    <name type="synonym">Violescent sea-whip</name>
    <dbReference type="NCBI Taxonomy" id="317549"/>
    <lineage>
        <taxon>Eukaryota</taxon>
        <taxon>Metazoa</taxon>
        <taxon>Cnidaria</taxon>
        <taxon>Anthozoa</taxon>
        <taxon>Octocorallia</taxon>
        <taxon>Malacalcyonacea</taxon>
        <taxon>Plexauridae</taxon>
        <taxon>Paramuricea</taxon>
    </lineage>
</organism>
<reference evidence="1" key="1">
    <citation type="submission" date="2020-04" db="EMBL/GenBank/DDBJ databases">
        <authorList>
            <person name="Alioto T."/>
            <person name="Alioto T."/>
            <person name="Gomez Garrido J."/>
        </authorList>
    </citation>
    <scope>NUCLEOTIDE SEQUENCE</scope>
    <source>
        <strain evidence="1">A484AB</strain>
    </source>
</reference>
<keyword evidence="2" id="KW-1185">Reference proteome</keyword>
<dbReference type="PROSITE" id="PS50878">
    <property type="entry name" value="RT_POL"/>
    <property type="match status" value="1"/>
</dbReference>
<dbReference type="PANTHER" id="PTHR47510">
    <property type="entry name" value="REVERSE TRANSCRIPTASE DOMAIN-CONTAINING PROTEIN"/>
    <property type="match status" value="1"/>
</dbReference>
<protein>
    <submittedName>
        <fullName evidence="1">Uncharacterized protein</fullName>
    </submittedName>
</protein>
<evidence type="ECO:0000313" key="1">
    <source>
        <dbReference type="EMBL" id="CAB4026231.1"/>
    </source>
</evidence>
<gene>
    <name evidence="1" type="ORF">PACLA_8A015674</name>
</gene>
<name>A0A6S7J838_PARCT</name>
<dbReference type="PANTHER" id="PTHR47510:SF3">
    <property type="entry name" value="ENDO_EXONUCLEASE_PHOSPHATASE DOMAIN-CONTAINING PROTEIN"/>
    <property type="match status" value="1"/>
</dbReference>
<dbReference type="InterPro" id="IPR036691">
    <property type="entry name" value="Endo/exonu/phosph_ase_sf"/>
</dbReference>
<dbReference type="Proteomes" id="UP001152795">
    <property type="component" value="Unassembled WGS sequence"/>
</dbReference>
<sequence length="655" mass="74780">MSETWLKNNPHLLEYVNIPGYSSAFRNLDKIRGGGVGVYLRDTINYKRRTDIEDIEPELEHIWLEIPGKNKHSKMLLGVLYRSERLQDFQAWMDKTENLLSQLNVLWDGLLVVTGDMNIDLLKPELPQVKKYTDLLESLNLYQHVQCPTRTAPTSATLIDHIISNTPNRVTYCNVLPCPTVSDHDAPYVCINIRACRFQPRFKLLRDEKQFDEKAFIGDIASLPFNIVYERNELRYLAHKTNLSHVWNKFREVRNTIQTKIKKVKRAFYQKALSSKNPKELWKVIHRILHPNPKPINADPDQLNSHFSSTSQRLLGSVPTSPSALQELVNSLPVCMSNSFNICPVAHSEVLNQLRTIRSDCSTGIDQIPVKYLKMAADYIASPLTYIINGFIANHSFPDVWKTARVSPIPKVASPTELDHYRPISILPALSKVYERLILNQIVKYIDQHNVLNENVTGFRKGHATSSVLLRVRDDVLKAMKKGEITLIAFADFSKAFDTVDFAVIIKKLHAIGFSHSSLNWILNYLTGRKQLVQVNDSQSELADVLFGVPQGSILGPMLFNLYVNDLQNDFTCRCFQYADDTTVYRSCTPKNLSQCVQEMNDNIQTLETWATESNLLLNENKTKQMLISTRQMSRTHNLGDITPPLTIKNISLES</sequence>
<dbReference type="InterPro" id="IPR000477">
    <property type="entry name" value="RT_dom"/>
</dbReference>
<dbReference type="SUPFAM" id="SSF56672">
    <property type="entry name" value="DNA/RNA polymerases"/>
    <property type="match status" value="1"/>
</dbReference>
<proteinExistence type="predicted"/>